<accession>A0ABV8KR17</accession>
<proteinExistence type="predicted"/>
<organism evidence="1 2">
    <name type="scientific">Micromonospora zhanjiangensis</name>
    <dbReference type="NCBI Taxonomy" id="1522057"/>
    <lineage>
        <taxon>Bacteria</taxon>
        <taxon>Bacillati</taxon>
        <taxon>Actinomycetota</taxon>
        <taxon>Actinomycetes</taxon>
        <taxon>Micromonosporales</taxon>
        <taxon>Micromonosporaceae</taxon>
        <taxon>Micromonospora</taxon>
    </lineage>
</organism>
<comment type="caution">
    <text evidence="1">The sequence shown here is derived from an EMBL/GenBank/DDBJ whole genome shotgun (WGS) entry which is preliminary data.</text>
</comment>
<dbReference type="InterPro" id="IPR036390">
    <property type="entry name" value="WH_DNA-bd_sf"/>
</dbReference>
<evidence type="ECO:0008006" key="3">
    <source>
        <dbReference type="Google" id="ProtNLM"/>
    </source>
</evidence>
<reference evidence="2" key="1">
    <citation type="journal article" date="2019" name="Int. J. Syst. Evol. Microbiol.">
        <title>The Global Catalogue of Microorganisms (GCM) 10K type strain sequencing project: providing services to taxonomists for standard genome sequencing and annotation.</title>
        <authorList>
            <consortium name="The Broad Institute Genomics Platform"/>
            <consortium name="The Broad Institute Genome Sequencing Center for Infectious Disease"/>
            <person name="Wu L."/>
            <person name="Ma J."/>
        </authorList>
    </citation>
    <scope>NUCLEOTIDE SEQUENCE [LARGE SCALE GENOMIC DNA]</scope>
    <source>
        <strain evidence="2">2902at01</strain>
    </source>
</reference>
<dbReference type="RefSeq" id="WP_377549076.1">
    <property type="nucleotide sequence ID" value="NZ_JBHSBN010000016.1"/>
</dbReference>
<dbReference type="Gene3D" id="1.10.10.10">
    <property type="entry name" value="Winged helix-like DNA-binding domain superfamily/Winged helix DNA-binding domain"/>
    <property type="match status" value="1"/>
</dbReference>
<dbReference type="InterPro" id="IPR036388">
    <property type="entry name" value="WH-like_DNA-bd_sf"/>
</dbReference>
<protein>
    <recommendedName>
        <fullName evidence="3">Winged helix DNA-binding domain-containing protein</fullName>
    </recommendedName>
</protein>
<sequence>MSHPPSLNGQVIGQAEHATRAVLDRLLAGAGVDFHDWVALNLTATADAPLGRTRLADRMAGALKIDDGIALATIDGLTDAGLLTVGAGTVALTDAGRARYADIRAALDEVTARLYGDLPAADLSTAGRVLATVTARANAELTRAA</sequence>
<dbReference type="SUPFAM" id="SSF46785">
    <property type="entry name" value="Winged helix' DNA-binding domain"/>
    <property type="match status" value="1"/>
</dbReference>
<evidence type="ECO:0000313" key="1">
    <source>
        <dbReference type="EMBL" id="MFC4108595.1"/>
    </source>
</evidence>
<dbReference type="EMBL" id="JBHSBN010000016">
    <property type="protein sequence ID" value="MFC4108595.1"/>
    <property type="molecule type" value="Genomic_DNA"/>
</dbReference>
<evidence type="ECO:0000313" key="2">
    <source>
        <dbReference type="Proteomes" id="UP001595868"/>
    </source>
</evidence>
<name>A0ABV8KR17_9ACTN</name>
<gene>
    <name evidence="1" type="ORF">ACFOX0_22010</name>
</gene>
<keyword evidence="2" id="KW-1185">Reference proteome</keyword>
<dbReference type="Proteomes" id="UP001595868">
    <property type="component" value="Unassembled WGS sequence"/>
</dbReference>